<dbReference type="RefSeq" id="WP_189066137.1">
    <property type="nucleotide sequence ID" value="NZ_BMQM01000028.1"/>
</dbReference>
<gene>
    <name evidence="2" type="ORF">GCM10008959_33540</name>
</gene>
<evidence type="ECO:0000259" key="1">
    <source>
        <dbReference type="Pfam" id="PF21418"/>
    </source>
</evidence>
<comment type="caution">
    <text evidence="2">The sequence shown here is derived from an EMBL/GenBank/DDBJ whole genome shotgun (WGS) entry which is preliminary data.</text>
</comment>
<protein>
    <recommendedName>
        <fullName evidence="1">Lincosamide nucleotidyltransferase-like C-terminal domain-containing protein</fullName>
    </recommendedName>
</protein>
<dbReference type="Gene3D" id="1.20.120.330">
    <property type="entry name" value="Nucleotidyltransferases domain 2"/>
    <property type="match status" value="1"/>
</dbReference>
<dbReference type="Gene3D" id="3.30.460.10">
    <property type="entry name" value="Beta Polymerase, domain 2"/>
    <property type="match status" value="1"/>
</dbReference>
<organism evidence="2 3">
    <name type="scientific">Deinococcus seoulensis</name>
    <dbReference type="NCBI Taxonomy" id="1837379"/>
    <lineage>
        <taxon>Bacteria</taxon>
        <taxon>Thermotogati</taxon>
        <taxon>Deinococcota</taxon>
        <taxon>Deinococci</taxon>
        <taxon>Deinococcales</taxon>
        <taxon>Deinococcaceae</taxon>
        <taxon>Deinococcus</taxon>
    </lineage>
</organism>
<dbReference type="InterPro" id="IPR048495">
    <property type="entry name" value="LinB-like_C"/>
</dbReference>
<evidence type="ECO:0000313" key="2">
    <source>
        <dbReference type="EMBL" id="GGR68694.1"/>
    </source>
</evidence>
<name>A0ABQ2RUM1_9DEIO</name>
<feature type="domain" description="Lincosamide nucleotidyltransferase-like C-terminal" evidence="1">
    <location>
        <begin position="154"/>
        <end position="246"/>
    </location>
</feature>
<dbReference type="Proteomes" id="UP000634308">
    <property type="component" value="Unassembled WGS sequence"/>
</dbReference>
<keyword evidence="3" id="KW-1185">Reference proteome</keyword>
<accession>A0ABQ2RUM1</accession>
<dbReference type="Pfam" id="PF21418">
    <property type="entry name" value="LinB-like_C"/>
    <property type="match status" value="1"/>
</dbReference>
<dbReference type="InterPro" id="IPR043519">
    <property type="entry name" value="NT_sf"/>
</dbReference>
<sequence>MTAPHSSPPVLADLLALDERLRSALVAEARFSHVVAYGSVPQGSADAFSDLEYWAFLDPASGAAFDVRAWLSARLDVQHFVVNEFGTPTVLLPGLRRVELHVAAQERLPEVEDWTPQHVRPERMLVKDPDGRLARHLAVLAARRTDPAGEAQDTLDRLLNWLAFGLNVLARGERIRAHELLGWVQGGLLRLARLHAGRTAHWANASRRAEQELDAATLARYAGVTASLDGLEVAYANAVAWTLDLAAGQSLHCPEALAAGLRAATMQA</sequence>
<evidence type="ECO:0000313" key="3">
    <source>
        <dbReference type="Proteomes" id="UP000634308"/>
    </source>
</evidence>
<dbReference type="EMBL" id="BMQM01000028">
    <property type="protein sequence ID" value="GGR68694.1"/>
    <property type="molecule type" value="Genomic_DNA"/>
</dbReference>
<reference evidence="3" key="1">
    <citation type="journal article" date="2019" name="Int. J. Syst. Evol. Microbiol.">
        <title>The Global Catalogue of Microorganisms (GCM) 10K type strain sequencing project: providing services to taxonomists for standard genome sequencing and annotation.</title>
        <authorList>
            <consortium name="The Broad Institute Genomics Platform"/>
            <consortium name="The Broad Institute Genome Sequencing Center for Infectious Disease"/>
            <person name="Wu L."/>
            <person name="Ma J."/>
        </authorList>
    </citation>
    <scope>NUCLEOTIDE SEQUENCE [LARGE SCALE GENOMIC DNA]</scope>
    <source>
        <strain evidence="3">JCM 31404</strain>
    </source>
</reference>
<proteinExistence type="predicted"/>